<dbReference type="InterPro" id="IPR003593">
    <property type="entry name" value="AAA+_ATPase"/>
</dbReference>
<evidence type="ECO:0000256" key="16">
    <source>
        <dbReference type="ARBA" id="ARBA00042156"/>
    </source>
</evidence>
<dbReference type="GO" id="GO:0004518">
    <property type="term" value="F:nuclease activity"/>
    <property type="evidence" value="ECO:0007669"/>
    <property type="project" value="UniProtKB-KW"/>
</dbReference>
<evidence type="ECO:0000256" key="11">
    <source>
        <dbReference type="ARBA" id="ARBA00022881"/>
    </source>
</evidence>
<dbReference type="InterPro" id="IPR041102">
    <property type="entry name" value="UvrA_inter"/>
</dbReference>
<evidence type="ECO:0000256" key="5">
    <source>
        <dbReference type="ARBA" id="ARBA00022741"/>
    </source>
</evidence>
<dbReference type="SUPFAM" id="SSF52540">
    <property type="entry name" value="P-loop containing nucleoside triphosphate hydrolases"/>
    <property type="match status" value="2"/>
</dbReference>
<dbReference type="CDD" id="cd03271">
    <property type="entry name" value="ABC_UvrA_II"/>
    <property type="match status" value="1"/>
</dbReference>
<evidence type="ECO:0000256" key="2">
    <source>
        <dbReference type="ARBA" id="ARBA00022490"/>
    </source>
</evidence>
<comment type="caution">
    <text evidence="18">The sequence shown here is derived from an EMBL/GenBank/DDBJ whole genome shotgun (WGS) entry which is preliminary data.</text>
</comment>
<dbReference type="SMART" id="SM00382">
    <property type="entry name" value="AAA"/>
    <property type="match status" value="1"/>
</dbReference>
<feature type="non-terminal residue" evidence="18">
    <location>
        <position position="1"/>
    </location>
</feature>
<evidence type="ECO:0000313" key="19">
    <source>
        <dbReference type="Proteomes" id="UP000229931"/>
    </source>
</evidence>
<evidence type="ECO:0000313" key="18">
    <source>
        <dbReference type="EMBL" id="PIW95504.1"/>
    </source>
</evidence>
<comment type="subcellular location">
    <subcellularLocation>
        <location evidence="1">Cytoplasm</location>
    </subcellularLocation>
</comment>
<evidence type="ECO:0000256" key="10">
    <source>
        <dbReference type="ARBA" id="ARBA00022840"/>
    </source>
</evidence>
<keyword evidence="2" id="KW-0963">Cytoplasm</keyword>
<dbReference type="GO" id="GO:0005524">
    <property type="term" value="F:ATP binding"/>
    <property type="evidence" value="ECO:0007669"/>
    <property type="project" value="UniProtKB-KW"/>
</dbReference>
<dbReference type="Proteomes" id="UP000229931">
    <property type="component" value="Unassembled WGS sequence"/>
</dbReference>
<evidence type="ECO:0000256" key="14">
    <source>
        <dbReference type="ARBA" id="ARBA00038000"/>
    </source>
</evidence>
<dbReference type="GO" id="GO:0009380">
    <property type="term" value="C:excinuclease repair complex"/>
    <property type="evidence" value="ECO:0007669"/>
    <property type="project" value="InterPro"/>
</dbReference>
<evidence type="ECO:0000259" key="17">
    <source>
        <dbReference type="PROSITE" id="PS50893"/>
    </source>
</evidence>
<feature type="domain" description="ABC transporter" evidence="17">
    <location>
        <begin position="527"/>
        <end position="867"/>
    </location>
</feature>
<keyword evidence="11" id="KW-0267">Excision nuclease</keyword>
<dbReference type="InterPro" id="IPR041552">
    <property type="entry name" value="UvrA_DNA-bd"/>
</dbReference>
<dbReference type="NCBIfam" id="NF001503">
    <property type="entry name" value="PRK00349.1"/>
    <property type="match status" value="1"/>
</dbReference>
<dbReference type="GO" id="GO:0008270">
    <property type="term" value="F:zinc ion binding"/>
    <property type="evidence" value="ECO:0007669"/>
    <property type="project" value="UniProtKB-KW"/>
</dbReference>
<keyword evidence="12" id="KW-0238">DNA-binding</keyword>
<dbReference type="InterPro" id="IPR027417">
    <property type="entry name" value="P-loop_NTPase"/>
</dbReference>
<dbReference type="InterPro" id="IPR013815">
    <property type="entry name" value="ATP_grasp_subdomain_1"/>
</dbReference>
<name>A0A2M7IL17_9BACT</name>
<dbReference type="GO" id="GO:0003677">
    <property type="term" value="F:DNA binding"/>
    <property type="evidence" value="ECO:0007669"/>
    <property type="project" value="UniProtKB-KW"/>
</dbReference>
<dbReference type="EMBL" id="PFHP01000062">
    <property type="protein sequence ID" value="PIW95504.1"/>
    <property type="molecule type" value="Genomic_DNA"/>
</dbReference>
<dbReference type="PANTHER" id="PTHR43152">
    <property type="entry name" value="UVRABC SYSTEM PROTEIN A"/>
    <property type="match status" value="1"/>
</dbReference>
<organism evidence="18 19">
    <name type="scientific">Candidatus Kuenenbacteria bacterium CG_4_8_14_3_um_filter_39_15</name>
    <dbReference type="NCBI Taxonomy" id="1974615"/>
    <lineage>
        <taxon>Bacteria</taxon>
        <taxon>Candidatus Kueneniibacteriota</taxon>
    </lineage>
</organism>
<dbReference type="Gene3D" id="3.30.1490.20">
    <property type="entry name" value="ATP-grasp fold, A domain"/>
    <property type="match status" value="1"/>
</dbReference>
<dbReference type="PANTHER" id="PTHR43152:SF3">
    <property type="entry name" value="UVRABC SYSTEM PROTEIN A"/>
    <property type="match status" value="1"/>
</dbReference>
<dbReference type="Gene3D" id="1.10.8.280">
    <property type="entry name" value="ABC transporter ATPase domain-like"/>
    <property type="match status" value="1"/>
</dbReference>
<feature type="domain" description="ABC transporter" evidence="17">
    <location>
        <begin position="262"/>
        <end position="525"/>
    </location>
</feature>
<dbReference type="NCBIfam" id="TIGR00630">
    <property type="entry name" value="uvra"/>
    <property type="match status" value="1"/>
</dbReference>
<evidence type="ECO:0000256" key="3">
    <source>
        <dbReference type="ARBA" id="ARBA00022723"/>
    </source>
</evidence>
<dbReference type="AlphaFoldDB" id="A0A2M7IL17"/>
<keyword evidence="13" id="KW-0234">DNA repair</keyword>
<evidence type="ECO:0000256" key="13">
    <source>
        <dbReference type="ARBA" id="ARBA00023204"/>
    </source>
</evidence>
<keyword evidence="3" id="KW-0479">Metal-binding</keyword>
<dbReference type="GO" id="GO:0016887">
    <property type="term" value="F:ATP hydrolysis activity"/>
    <property type="evidence" value="ECO:0007669"/>
    <property type="project" value="InterPro"/>
</dbReference>
<dbReference type="GO" id="GO:0006289">
    <property type="term" value="P:nucleotide-excision repair"/>
    <property type="evidence" value="ECO:0007669"/>
    <property type="project" value="InterPro"/>
</dbReference>
<accession>A0A2M7IL17</accession>
<proteinExistence type="inferred from homology"/>
<evidence type="ECO:0000256" key="15">
    <source>
        <dbReference type="ARBA" id="ARBA00039316"/>
    </source>
</evidence>
<evidence type="ECO:0000256" key="4">
    <source>
        <dbReference type="ARBA" id="ARBA00022737"/>
    </source>
</evidence>
<gene>
    <name evidence="18" type="ORF">COZ84_03125</name>
</gene>
<comment type="similarity">
    <text evidence="14">Belongs to the ABC transporter superfamily. UvrA family.</text>
</comment>
<dbReference type="Pfam" id="PF17755">
    <property type="entry name" value="UvrA_DNA-bind"/>
    <property type="match status" value="1"/>
</dbReference>
<keyword evidence="10" id="KW-0067">ATP-binding</keyword>
<keyword evidence="9" id="KW-0862">Zinc</keyword>
<evidence type="ECO:0000256" key="8">
    <source>
        <dbReference type="ARBA" id="ARBA00022771"/>
    </source>
</evidence>
<evidence type="ECO:0000256" key="12">
    <source>
        <dbReference type="ARBA" id="ARBA00023125"/>
    </source>
</evidence>
<dbReference type="GO" id="GO:0005737">
    <property type="term" value="C:cytoplasm"/>
    <property type="evidence" value="ECO:0007669"/>
    <property type="project" value="UniProtKB-SubCell"/>
</dbReference>
<dbReference type="PROSITE" id="PS50893">
    <property type="entry name" value="ABC_TRANSPORTER_2"/>
    <property type="match status" value="2"/>
</dbReference>
<evidence type="ECO:0000256" key="6">
    <source>
        <dbReference type="ARBA" id="ARBA00022763"/>
    </source>
</evidence>
<keyword evidence="6" id="KW-0227">DNA damage</keyword>
<evidence type="ECO:0000256" key="1">
    <source>
        <dbReference type="ARBA" id="ARBA00004496"/>
    </source>
</evidence>
<evidence type="ECO:0000256" key="9">
    <source>
        <dbReference type="ARBA" id="ARBA00022833"/>
    </source>
</evidence>
<dbReference type="Gene3D" id="1.20.1580.10">
    <property type="entry name" value="ABC transporter ATPase like domain"/>
    <property type="match status" value="2"/>
</dbReference>
<keyword evidence="8" id="KW-0863">Zinc-finger</keyword>
<keyword evidence="5" id="KW-0547">Nucleotide-binding</keyword>
<dbReference type="Gene3D" id="3.40.50.300">
    <property type="entry name" value="P-loop containing nucleotide triphosphate hydrolases"/>
    <property type="match status" value="2"/>
</dbReference>
<dbReference type="InterPro" id="IPR004602">
    <property type="entry name" value="UvrA"/>
</dbReference>
<dbReference type="Pfam" id="PF17760">
    <property type="entry name" value="UvrA_inter"/>
    <property type="match status" value="1"/>
</dbReference>
<sequence>DRIEGLAPAIAIDQRAEIHNPRSTVGTMTEIYDYLRIFFTNLGRPHCPKCGALIKAQTIEEIAQEVSALCRQSQILILAPLARNKKGRQREMLLKIKEAKFDQVRIDGYICPIEEALEHNFDETKVQTIEVVVDRIMLANNRMVRIDCNELKKNHKQNDVFYKLLTTALDLGNGIVMAYDIERQKDYLMSQHLICSQCKVVMDRLEPGMFSFNSPRGACHACGGLGTRLEVDPDLVMPNKKLTILEGAIRPWSRLSGSGQTTQIKGLEKLAAKYGFFLNTPLQDMTQEQLEIVLYGEGKSNPKADYEGVANNLLRRLSETNSGYLKSEIEKYMRVQECSVCQGKRLQDKILMVKVGNKSISDVAQMTLPLVIKFLNQLTLEKKEKTIAQPLVAEINSRLQLIINIGLDYLTLDRPMVTLSGGEVQKIRLATQIGSNLTGVIYILDEPSIGLHERDNKKLIKTLRKLQELGNTVIVVEHDATIIRAADWVVDIGPGAGKHGGEIVAEGTADEIKKNKNSLTGEYLCGRKKIDFNKKQRTGNGQYLEVIGASEFNLKNITVKIPLGRFICITGVSGSGKSTLMIDILSRALNKYFYGTKDAPGKHGEIRGLSNINKVVTIDQSPIGRTPRSNPATYTGVFTYIRELFAAQPEARIKGFDAGHFSFNARGGRCEACQGDGEIKIEMHFLSDIYVECEQCGGKRYNSEALEIYWRGENIAQVLEMNVEEALEFFQDEPQIKAKLDILNKVGLGYIRLGQPAPTLSGGEAQRVKLATELSRRATGKTLYILDEPTIGLHFDDVNKLLGVLNKLADMGNTILVIEHNLDVIRSADYIIDLGPEGGDKGGEIVATGTPAEVAKVKNSYTGQYLRKRELADKYE</sequence>
<dbReference type="InterPro" id="IPR017871">
    <property type="entry name" value="ABC_transporter-like_CS"/>
</dbReference>
<reference evidence="19" key="1">
    <citation type="submission" date="2017-09" db="EMBL/GenBank/DDBJ databases">
        <title>Depth-based differentiation of microbial function through sediment-hosted aquifers and enrichment of novel symbionts in the deep terrestrial subsurface.</title>
        <authorList>
            <person name="Probst A.J."/>
            <person name="Ladd B."/>
            <person name="Jarett J.K."/>
            <person name="Geller-Mcgrath D.E."/>
            <person name="Sieber C.M.K."/>
            <person name="Emerson J.B."/>
            <person name="Anantharaman K."/>
            <person name="Thomas B.C."/>
            <person name="Malmstrom R."/>
            <person name="Stieglmeier M."/>
            <person name="Klingl A."/>
            <person name="Woyke T."/>
            <person name="Ryan C.M."/>
            <person name="Banfield J.F."/>
        </authorList>
    </citation>
    <scope>NUCLEOTIDE SEQUENCE [LARGE SCALE GENOMIC DNA]</scope>
</reference>
<keyword evidence="7" id="KW-0228">DNA excision</keyword>
<dbReference type="InterPro" id="IPR003439">
    <property type="entry name" value="ABC_transporter-like_ATP-bd"/>
</dbReference>
<protein>
    <recommendedName>
        <fullName evidence="15">UvrABC system protein A</fullName>
    </recommendedName>
    <alternativeName>
        <fullName evidence="16">Excinuclease ABC subunit A</fullName>
    </alternativeName>
</protein>
<evidence type="ECO:0000256" key="7">
    <source>
        <dbReference type="ARBA" id="ARBA00022769"/>
    </source>
</evidence>
<keyword evidence="4" id="KW-0677">Repeat</keyword>
<dbReference type="PROSITE" id="PS00211">
    <property type="entry name" value="ABC_TRANSPORTER_1"/>
    <property type="match status" value="1"/>
</dbReference>